<sequence length="253" mass="27266">MGETRTQFVTAPDGARIAVHRLGEGRPVLMLHGLFSSAETNWIRYGHAALLVEAGFAAIMPDWRVHGESDAPTDPAAYSPGVLVRDARHIVSALGLAEFDLVGFSLGARTALSAVVEGLAPRRLVLGGMGIEGLSNWDSRAAFFVDMIDRFDTIGRGDPAYFARSFLKTSGIDRTAARLLLTRGVEGIDLADLAKLTMPTLVLIGEEDRDNGSPEELTAALPDARMEEVPGTHMGCVTKPQLGRAIRDFLLER</sequence>
<dbReference type="Pfam" id="PF12697">
    <property type="entry name" value="Abhydrolase_6"/>
    <property type="match status" value="1"/>
</dbReference>
<dbReference type="PANTHER" id="PTHR43194:SF2">
    <property type="entry name" value="PEROXISOMAL MEMBRANE PROTEIN LPX1"/>
    <property type="match status" value="1"/>
</dbReference>
<proteinExistence type="predicted"/>
<keyword evidence="2" id="KW-0378">Hydrolase</keyword>
<keyword evidence="3" id="KW-1185">Reference proteome</keyword>
<reference evidence="2 3" key="1">
    <citation type="submission" date="2018-11" db="EMBL/GenBank/DDBJ databases">
        <title>Erythrobacter spongiae sp. nov., isolated from a marine sponge.</title>
        <authorList>
            <person name="Zhuang L."/>
            <person name="Luo L."/>
        </authorList>
    </citation>
    <scope>NUCLEOTIDE SEQUENCE [LARGE SCALE GENOMIC DNA]</scope>
    <source>
        <strain evidence="2 3">HN-E23</strain>
    </source>
</reference>
<dbReference type="InterPro" id="IPR000073">
    <property type="entry name" value="AB_hydrolase_1"/>
</dbReference>
<evidence type="ECO:0000259" key="1">
    <source>
        <dbReference type="Pfam" id="PF12697"/>
    </source>
</evidence>
<evidence type="ECO:0000313" key="3">
    <source>
        <dbReference type="Proteomes" id="UP000275232"/>
    </source>
</evidence>
<dbReference type="AlphaFoldDB" id="A0A3N5CNR0"/>
<dbReference type="RefSeq" id="WP_123878213.1">
    <property type="nucleotide sequence ID" value="NZ_RPFZ01000001.1"/>
</dbReference>
<dbReference type="OrthoDB" id="9804723at2"/>
<dbReference type="Proteomes" id="UP000275232">
    <property type="component" value="Unassembled WGS sequence"/>
</dbReference>
<gene>
    <name evidence="2" type="ORF">EG799_02355</name>
</gene>
<protein>
    <submittedName>
        <fullName evidence="2">Alpha/beta fold hydrolase</fullName>
    </submittedName>
</protein>
<dbReference type="InterPro" id="IPR050228">
    <property type="entry name" value="Carboxylesterase_BioH"/>
</dbReference>
<dbReference type="EMBL" id="RPFZ01000001">
    <property type="protein sequence ID" value="RPF70593.1"/>
    <property type="molecule type" value="Genomic_DNA"/>
</dbReference>
<accession>A0A3N5CNR0</accession>
<dbReference type="Gene3D" id="3.40.50.1820">
    <property type="entry name" value="alpha/beta hydrolase"/>
    <property type="match status" value="1"/>
</dbReference>
<dbReference type="InterPro" id="IPR029058">
    <property type="entry name" value="AB_hydrolase_fold"/>
</dbReference>
<feature type="domain" description="AB hydrolase-1" evidence="1">
    <location>
        <begin position="28"/>
        <end position="233"/>
    </location>
</feature>
<comment type="caution">
    <text evidence="2">The sequence shown here is derived from an EMBL/GenBank/DDBJ whole genome shotgun (WGS) entry which is preliminary data.</text>
</comment>
<dbReference type="SUPFAM" id="SSF53474">
    <property type="entry name" value="alpha/beta-Hydrolases"/>
    <property type="match status" value="1"/>
</dbReference>
<organism evidence="2 3">
    <name type="scientific">Aurantiacibacter spongiae</name>
    <dbReference type="NCBI Taxonomy" id="2488860"/>
    <lineage>
        <taxon>Bacteria</taxon>
        <taxon>Pseudomonadati</taxon>
        <taxon>Pseudomonadota</taxon>
        <taxon>Alphaproteobacteria</taxon>
        <taxon>Sphingomonadales</taxon>
        <taxon>Erythrobacteraceae</taxon>
        <taxon>Aurantiacibacter</taxon>
    </lineage>
</organism>
<dbReference type="GO" id="GO:0016787">
    <property type="term" value="F:hydrolase activity"/>
    <property type="evidence" value="ECO:0007669"/>
    <property type="project" value="UniProtKB-KW"/>
</dbReference>
<name>A0A3N5CNR0_9SPHN</name>
<evidence type="ECO:0000313" key="2">
    <source>
        <dbReference type="EMBL" id="RPF70593.1"/>
    </source>
</evidence>
<dbReference type="PANTHER" id="PTHR43194">
    <property type="entry name" value="HYDROLASE ALPHA/BETA FOLD FAMILY"/>
    <property type="match status" value="1"/>
</dbReference>